<dbReference type="SMART" id="SM00478">
    <property type="entry name" value="ENDO3c"/>
    <property type="match status" value="1"/>
</dbReference>
<dbReference type="Pfam" id="PF00730">
    <property type="entry name" value="HhH-GPD"/>
    <property type="match status" value="1"/>
</dbReference>
<comment type="catalytic activity">
    <reaction evidence="1">
        <text>Hydrolysis of alkylated DNA, releasing 3-methyladenine, 3-methylguanine, 7-methylguanine and 7-methyladenine.</text>
        <dbReference type="EC" id="3.2.2.21"/>
    </reaction>
</comment>
<protein>
    <recommendedName>
        <fullName evidence="2">DNA-3-methyladenine glycosylase II</fullName>
        <ecNumber evidence="2">3.2.2.21</ecNumber>
    </recommendedName>
</protein>
<dbReference type="GO" id="GO:0006285">
    <property type="term" value="P:base-excision repair, AP site formation"/>
    <property type="evidence" value="ECO:0007669"/>
    <property type="project" value="TreeGrafter"/>
</dbReference>
<evidence type="ECO:0000256" key="4">
    <source>
        <dbReference type="ARBA" id="ARBA00023204"/>
    </source>
</evidence>
<dbReference type="GO" id="GO:0006307">
    <property type="term" value="P:DNA alkylation repair"/>
    <property type="evidence" value="ECO:0007669"/>
    <property type="project" value="TreeGrafter"/>
</dbReference>
<dbReference type="STRING" id="492660.SAMN05192566_0096"/>
<gene>
    <name evidence="7" type="ORF">SAMN05192566_0096</name>
</gene>
<dbReference type="GO" id="GO:0043916">
    <property type="term" value="F:DNA-7-methylguanine glycosylase activity"/>
    <property type="evidence" value="ECO:0007669"/>
    <property type="project" value="TreeGrafter"/>
</dbReference>
<accession>A0A1G8Z684</accession>
<organism evidence="7 8">
    <name type="scientific">Methylophilus rhizosphaerae</name>
    <dbReference type="NCBI Taxonomy" id="492660"/>
    <lineage>
        <taxon>Bacteria</taxon>
        <taxon>Pseudomonadati</taxon>
        <taxon>Pseudomonadota</taxon>
        <taxon>Betaproteobacteria</taxon>
        <taxon>Nitrosomonadales</taxon>
        <taxon>Methylophilaceae</taxon>
        <taxon>Methylophilus</taxon>
    </lineage>
</organism>
<dbReference type="GO" id="GO:0008725">
    <property type="term" value="F:DNA-3-methyladenine glycosylase activity"/>
    <property type="evidence" value="ECO:0007669"/>
    <property type="project" value="TreeGrafter"/>
</dbReference>
<keyword evidence="8" id="KW-1185">Reference proteome</keyword>
<proteinExistence type="predicted"/>
<evidence type="ECO:0000259" key="5">
    <source>
        <dbReference type="SMART" id="SM00478"/>
    </source>
</evidence>
<dbReference type="CDD" id="cd00056">
    <property type="entry name" value="ENDO3c"/>
    <property type="match status" value="1"/>
</dbReference>
<dbReference type="PANTHER" id="PTHR43003">
    <property type="entry name" value="DNA-3-METHYLADENINE GLYCOSYLASE"/>
    <property type="match status" value="1"/>
</dbReference>
<sequence length="300" mass="33375">MHIQATMPLPAGFRPQDFLLFHGRDKQEVSERITPDALQKAIVLKGYPALLGLKFSQDKVHYTLDVDNAQVNVTLDEVHALIRHILGFNQAIEIFEQAYAGHPFIGRMVTTQSGLRVPVSVSPYEAVTWAILAQQISLSAATALRRKFIQLVDLRHSSGLYCYPSAELVSGLLPERLREAGISHTKATALIQVSQQVVSGDLPLNAWLQTETPSQEIAHALSGIKGIGPWTINYTLLRGYGWLDGSLHGDAAVRRAIRGLMVLDELSEKEAARWLQTYQPWRALLAAHLWAWQHALAQQL</sequence>
<dbReference type="InterPro" id="IPR003265">
    <property type="entry name" value="HhH-GPD_domain"/>
</dbReference>
<dbReference type="SMART" id="SM01009">
    <property type="entry name" value="AlkA_N"/>
    <property type="match status" value="1"/>
</dbReference>
<reference evidence="8" key="1">
    <citation type="submission" date="2016-10" db="EMBL/GenBank/DDBJ databases">
        <authorList>
            <person name="Varghese N."/>
            <person name="Submissions S."/>
        </authorList>
    </citation>
    <scope>NUCLEOTIDE SEQUENCE [LARGE SCALE GENOMIC DNA]</scope>
    <source>
        <strain evidence="8">CBMB127</strain>
    </source>
</reference>
<keyword evidence="4" id="KW-0234">DNA repair</keyword>
<dbReference type="OrthoDB" id="9811249at2"/>
<dbReference type="InterPro" id="IPR051912">
    <property type="entry name" value="Alkylbase_DNA_Glycosylase/TA"/>
</dbReference>
<dbReference type="InterPro" id="IPR010316">
    <property type="entry name" value="AlkA_N"/>
</dbReference>
<evidence type="ECO:0000313" key="7">
    <source>
        <dbReference type="EMBL" id="SDK10144.1"/>
    </source>
</evidence>
<dbReference type="SUPFAM" id="SSF48150">
    <property type="entry name" value="DNA-glycosylase"/>
    <property type="match status" value="1"/>
</dbReference>
<dbReference type="EMBL" id="FNFX01000001">
    <property type="protein sequence ID" value="SDK10144.1"/>
    <property type="molecule type" value="Genomic_DNA"/>
</dbReference>
<evidence type="ECO:0000313" key="8">
    <source>
        <dbReference type="Proteomes" id="UP000198629"/>
    </source>
</evidence>
<name>A0A1G8Z684_9PROT</name>
<dbReference type="Gene3D" id="1.10.340.30">
    <property type="entry name" value="Hypothetical protein, domain 2"/>
    <property type="match status" value="1"/>
</dbReference>
<feature type="domain" description="DNA-3-methyladenine glycosylase AlkA N-terminal" evidence="6">
    <location>
        <begin position="6"/>
        <end position="122"/>
    </location>
</feature>
<dbReference type="AlphaFoldDB" id="A0A1G8Z684"/>
<dbReference type="EC" id="3.2.2.21" evidence="2"/>
<feature type="domain" description="HhH-GPD" evidence="5">
    <location>
        <begin position="132"/>
        <end position="294"/>
    </location>
</feature>
<evidence type="ECO:0000256" key="1">
    <source>
        <dbReference type="ARBA" id="ARBA00000086"/>
    </source>
</evidence>
<keyword evidence="3" id="KW-0227">DNA damage</keyword>
<evidence type="ECO:0000259" key="6">
    <source>
        <dbReference type="SMART" id="SM01009"/>
    </source>
</evidence>
<dbReference type="GO" id="GO:0032993">
    <property type="term" value="C:protein-DNA complex"/>
    <property type="evidence" value="ECO:0007669"/>
    <property type="project" value="TreeGrafter"/>
</dbReference>
<evidence type="ECO:0000256" key="3">
    <source>
        <dbReference type="ARBA" id="ARBA00022763"/>
    </source>
</evidence>
<dbReference type="InterPro" id="IPR011257">
    <property type="entry name" value="DNA_glycosylase"/>
</dbReference>
<dbReference type="Gene3D" id="1.10.1670.40">
    <property type="match status" value="1"/>
</dbReference>
<dbReference type="Proteomes" id="UP000198629">
    <property type="component" value="Unassembled WGS sequence"/>
</dbReference>
<dbReference type="GO" id="GO:0032131">
    <property type="term" value="F:alkylated DNA binding"/>
    <property type="evidence" value="ECO:0007669"/>
    <property type="project" value="TreeGrafter"/>
</dbReference>
<evidence type="ECO:0000256" key="2">
    <source>
        <dbReference type="ARBA" id="ARBA00012000"/>
    </source>
</evidence>
<dbReference type="PANTHER" id="PTHR43003:SF5">
    <property type="entry name" value="DNA-3-METHYLADENINE GLYCOSYLASE"/>
    <property type="match status" value="1"/>
</dbReference>
<dbReference type="RefSeq" id="WP_091468142.1">
    <property type="nucleotide sequence ID" value="NZ_FNFX01000001.1"/>
</dbReference>